<feature type="transmembrane region" description="Helical" evidence="7">
    <location>
        <begin position="116"/>
        <end position="137"/>
    </location>
</feature>
<gene>
    <name evidence="10" type="ORF">GH754_15045</name>
</gene>
<keyword evidence="6 7" id="KW-0472">Membrane</keyword>
<dbReference type="FunFam" id="1.20.1510.10:FF:000006">
    <property type="entry name" value="Divalent cation efflux transporter"/>
    <property type="match status" value="1"/>
</dbReference>
<feature type="transmembrane region" description="Helical" evidence="7">
    <location>
        <begin position="12"/>
        <end position="32"/>
    </location>
</feature>
<dbReference type="InterPro" id="IPR050291">
    <property type="entry name" value="CDF_Transporter"/>
</dbReference>
<keyword evidence="4 7" id="KW-0812">Transmembrane</keyword>
<proteinExistence type="inferred from homology"/>
<dbReference type="InterPro" id="IPR036837">
    <property type="entry name" value="Cation_efflux_CTD_sf"/>
</dbReference>
<evidence type="ECO:0000256" key="2">
    <source>
        <dbReference type="ARBA" id="ARBA00008114"/>
    </source>
</evidence>
<evidence type="ECO:0000256" key="3">
    <source>
        <dbReference type="ARBA" id="ARBA00022448"/>
    </source>
</evidence>
<protein>
    <submittedName>
        <fullName evidence="10">Cation diffusion facilitator family transporter</fullName>
    </submittedName>
</protein>
<keyword evidence="3" id="KW-0813">Transport</keyword>
<evidence type="ECO:0000313" key="11">
    <source>
        <dbReference type="Proteomes" id="UP000480185"/>
    </source>
</evidence>
<name>A0A6G1X9B8_9BACI</name>
<evidence type="ECO:0000256" key="6">
    <source>
        <dbReference type="ARBA" id="ARBA00023136"/>
    </source>
</evidence>
<dbReference type="InterPro" id="IPR027469">
    <property type="entry name" value="Cation_efflux_TMD_sf"/>
</dbReference>
<reference evidence="10 11" key="1">
    <citation type="submission" date="2019-11" db="EMBL/GenBank/DDBJ databases">
        <authorList>
            <person name="Li J."/>
        </authorList>
    </citation>
    <scope>NUCLEOTIDE SEQUENCE [LARGE SCALE GENOMIC DNA]</scope>
    <source>
        <strain evidence="10 11">J4</strain>
    </source>
</reference>
<dbReference type="Pfam" id="PF01545">
    <property type="entry name" value="Cation_efflux"/>
    <property type="match status" value="1"/>
</dbReference>
<evidence type="ECO:0000256" key="5">
    <source>
        <dbReference type="ARBA" id="ARBA00022989"/>
    </source>
</evidence>
<comment type="caution">
    <text evidence="10">The sequence shown here is derived from an EMBL/GenBank/DDBJ whole genome shotgun (WGS) entry which is preliminary data.</text>
</comment>
<evidence type="ECO:0000313" key="10">
    <source>
        <dbReference type="EMBL" id="MRG87603.1"/>
    </source>
</evidence>
<dbReference type="Gene3D" id="3.30.70.1350">
    <property type="entry name" value="Cation efflux protein, cytoplasmic domain"/>
    <property type="match status" value="1"/>
</dbReference>
<evidence type="ECO:0000259" key="9">
    <source>
        <dbReference type="Pfam" id="PF16916"/>
    </source>
</evidence>
<feature type="domain" description="Cation efflux protein transmembrane" evidence="8">
    <location>
        <begin position="15"/>
        <end position="206"/>
    </location>
</feature>
<feature type="transmembrane region" description="Helical" evidence="7">
    <location>
        <begin position="82"/>
        <end position="100"/>
    </location>
</feature>
<keyword evidence="5 7" id="KW-1133">Transmembrane helix</keyword>
<dbReference type="InterPro" id="IPR058533">
    <property type="entry name" value="Cation_efflux_TM"/>
</dbReference>
<feature type="transmembrane region" description="Helical" evidence="7">
    <location>
        <begin position="158"/>
        <end position="176"/>
    </location>
</feature>
<dbReference type="GO" id="GO:0008324">
    <property type="term" value="F:monoatomic cation transmembrane transporter activity"/>
    <property type="evidence" value="ECO:0007669"/>
    <property type="project" value="InterPro"/>
</dbReference>
<dbReference type="PANTHER" id="PTHR43840:SF50">
    <property type="entry name" value="MANGANESE EFFLUX SYSTEM PROTEIN MNES"/>
    <property type="match status" value="1"/>
</dbReference>
<dbReference type="Gene3D" id="1.20.1510.10">
    <property type="entry name" value="Cation efflux protein transmembrane domain"/>
    <property type="match status" value="1"/>
</dbReference>
<dbReference type="NCBIfam" id="TIGR01297">
    <property type="entry name" value="CDF"/>
    <property type="match status" value="1"/>
</dbReference>
<dbReference type="Pfam" id="PF16916">
    <property type="entry name" value="ZT_dimer"/>
    <property type="match status" value="1"/>
</dbReference>
<comment type="similarity">
    <text evidence="2">Belongs to the cation diffusion facilitator (CDF) transporter (TC 2.A.4) family.</text>
</comment>
<dbReference type="RefSeq" id="WP_153729492.1">
    <property type="nucleotide sequence ID" value="NZ_WJNH01000010.1"/>
</dbReference>
<dbReference type="SUPFAM" id="SSF160240">
    <property type="entry name" value="Cation efflux protein cytoplasmic domain-like"/>
    <property type="match status" value="1"/>
</dbReference>
<dbReference type="GO" id="GO:0016020">
    <property type="term" value="C:membrane"/>
    <property type="evidence" value="ECO:0007669"/>
    <property type="project" value="UniProtKB-SubCell"/>
</dbReference>
<evidence type="ECO:0000256" key="7">
    <source>
        <dbReference type="SAM" id="Phobius"/>
    </source>
</evidence>
<accession>A0A6G1X9B8</accession>
<feature type="domain" description="Cation efflux protein cytoplasmic" evidence="9">
    <location>
        <begin position="211"/>
        <end position="286"/>
    </location>
</feature>
<evidence type="ECO:0000256" key="4">
    <source>
        <dbReference type="ARBA" id="ARBA00022692"/>
    </source>
</evidence>
<dbReference type="PANTHER" id="PTHR43840">
    <property type="entry name" value="MITOCHONDRIAL METAL TRANSPORTER 1-RELATED"/>
    <property type="match status" value="1"/>
</dbReference>
<dbReference type="AlphaFoldDB" id="A0A6G1X9B8"/>
<dbReference type="InterPro" id="IPR027470">
    <property type="entry name" value="Cation_efflux_CTD"/>
</dbReference>
<feature type="transmembrane region" description="Helical" evidence="7">
    <location>
        <begin position="44"/>
        <end position="61"/>
    </location>
</feature>
<dbReference type="SUPFAM" id="SSF161111">
    <property type="entry name" value="Cation efflux protein transmembrane domain-like"/>
    <property type="match status" value="1"/>
</dbReference>
<comment type="subcellular location">
    <subcellularLocation>
        <location evidence="1">Membrane</location>
        <topology evidence="1">Multi-pass membrane protein</topology>
    </subcellularLocation>
</comment>
<dbReference type="InterPro" id="IPR002524">
    <property type="entry name" value="Cation_efflux"/>
</dbReference>
<dbReference type="OrthoDB" id="9806522at2"/>
<dbReference type="Proteomes" id="UP000480185">
    <property type="component" value="Unassembled WGS sequence"/>
</dbReference>
<evidence type="ECO:0000259" key="8">
    <source>
        <dbReference type="Pfam" id="PF01545"/>
    </source>
</evidence>
<sequence>MGHTENLKLGEIGAWLSIIAYIILSSLKLLIGNIAGSEALTADGLNNSTDIIASISVLIGLKISRKPPDHNHQYGHFRAETIAALLASFIIMAVGLHVLYDASLSAITPKEQSPDIIAAWTALFSACVMFGVFIFNFRLAKKIKSHAMMAAAQDNKSDALVSIGACIGIFGSKFGFAWIDTITAFIVGILICKTAWDIFKDSSLSLTDSFEDENLKDIENVIIQTPGVITLKDIKGRYHGSNPLIDVIIEVDPYISVLEGHIIADKIEDKLQKSMDINYVHIHVEPAENKLRKKR</sequence>
<keyword evidence="11" id="KW-1185">Reference proteome</keyword>
<dbReference type="EMBL" id="WJNH01000010">
    <property type="protein sequence ID" value="MRG87603.1"/>
    <property type="molecule type" value="Genomic_DNA"/>
</dbReference>
<evidence type="ECO:0000256" key="1">
    <source>
        <dbReference type="ARBA" id="ARBA00004141"/>
    </source>
</evidence>
<organism evidence="10 11">
    <name type="scientific">Salinibacillus xinjiangensis</name>
    <dbReference type="NCBI Taxonomy" id="1229268"/>
    <lineage>
        <taxon>Bacteria</taxon>
        <taxon>Bacillati</taxon>
        <taxon>Bacillota</taxon>
        <taxon>Bacilli</taxon>
        <taxon>Bacillales</taxon>
        <taxon>Bacillaceae</taxon>
        <taxon>Salinibacillus</taxon>
    </lineage>
</organism>